<feature type="signal peptide" evidence="1">
    <location>
        <begin position="1"/>
        <end position="24"/>
    </location>
</feature>
<comment type="caution">
    <text evidence="2">The sequence shown here is derived from an EMBL/GenBank/DDBJ whole genome shotgun (WGS) entry which is preliminary data.</text>
</comment>
<name>A0A4Z2FX83_9TELE</name>
<sequence length="49" mass="5433">MRWRDQVDTPGRLISFILFSCAAAYPACTAEAMAGSRATEEASRKRPDQ</sequence>
<keyword evidence="1" id="KW-0732">Signal</keyword>
<organism evidence="2 3">
    <name type="scientific">Liparis tanakae</name>
    <name type="common">Tanaka's snailfish</name>
    <dbReference type="NCBI Taxonomy" id="230148"/>
    <lineage>
        <taxon>Eukaryota</taxon>
        <taxon>Metazoa</taxon>
        <taxon>Chordata</taxon>
        <taxon>Craniata</taxon>
        <taxon>Vertebrata</taxon>
        <taxon>Euteleostomi</taxon>
        <taxon>Actinopterygii</taxon>
        <taxon>Neopterygii</taxon>
        <taxon>Teleostei</taxon>
        <taxon>Neoteleostei</taxon>
        <taxon>Acanthomorphata</taxon>
        <taxon>Eupercaria</taxon>
        <taxon>Perciformes</taxon>
        <taxon>Cottioidei</taxon>
        <taxon>Cottales</taxon>
        <taxon>Liparidae</taxon>
        <taxon>Liparis</taxon>
    </lineage>
</organism>
<proteinExistence type="predicted"/>
<accession>A0A4Z2FX83</accession>
<evidence type="ECO:0000256" key="1">
    <source>
        <dbReference type="SAM" id="SignalP"/>
    </source>
</evidence>
<gene>
    <name evidence="2" type="ORF">EYF80_044282</name>
</gene>
<feature type="chain" id="PRO_5021291055" evidence="1">
    <location>
        <begin position="25"/>
        <end position="49"/>
    </location>
</feature>
<reference evidence="2 3" key="1">
    <citation type="submission" date="2019-03" db="EMBL/GenBank/DDBJ databases">
        <title>First draft genome of Liparis tanakae, snailfish: a comprehensive survey of snailfish specific genes.</title>
        <authorList>
            <person name="Kim W."/>
            <person name="Song I."/>
            <person name="Jeong J.-H."/>
            <person name="Kim D."/>
            <person name="Kim S."/>
            <person name="Ryu S."/>
            <person name="Song J.Y."/>
            <person name="Lee S.K."/>
        </authorList>
    </citation>
    <scope>NUCLEOTIDE SEQUENCE [LARGE SCALE GENOMIC DNA]</scope>
    <source>
        <tissue evidence="2">Muscle</tissue>
    </source>
</reference>
<dbReference type="AlphaFoldDB" id="A0A4Z2FX83"/>
<evidence type="ECO:0000313" key="2">
    <source>
        <dbReference type="EMBL" id="TNN45530.1"/>
    </source>
</evidence>
<keyword evidence="3" id="KW-1185">Reference proteome</keyword>
<protein>
    <submittedName>
        <fullName evidence="2">Uncharacterized protein</fullName>
    </submittedName>
</protein>
<evidence type="ECO:0000313" key="3">
    <source>
        <dbReference type="Proteomes" id="UP000314294"/>
    </source>
</evidence>
<dbReference type="Proteomes" id="UP000314294">
    <property type="component" value="Unassembled WGS sequence"/>
</dbReference>
<dbReference type="EMBL" id="SRLO01000842">
    <property type="protein sequence ID" value="TNN45530.1"/>
    <property type="molecule type" value="Genomic_DNA"/>
</dbReference>